<keyword evidence="2" id="KW-0479">Metal-binding</keyword>
<dbReference type="PANTHER" id="PTHR11113">
    <property type="entry name" value="N-ACETYLGLUCOSAMINE-6-PHOSPHATE DEACETYLASE"/>
    <property type="match status" value="1"/>
</dbReference>
<accession>A0ABW4FNC4</accession>
<dbReference type="InterPro" id="IPR003764">
    <property type="entry name" value="GlcNAc_6-P_deAcase"/>
</dbReference>
<evidence type="ECO:0000256" key="4">
    <source>
        <dbReference type="ARBA" id="ARBA00023277"/>
    </source>
</evidence>
<evidence type="ECO:0000256" key="5">
    <source>
        <dbReference type="PIRNR" id="PIRNR038994"/>
    </source>
</evidence>
<evidence type="ECO:0000313" key="7">
    <source>
        <dbReference type="EMBL" id="MFD1531421.1"/>
    </source>
</evidence>
<dbReference type="InterPro" id="IPR006680">
    <property type="entry name" value="Amidohydro-rel"/>
</dbReference>
<dbReference type="Pfam" id="PF01979">
    <property type="entry name" value="Amidohydro_1"/>
    <property type="match status" value="1"/>
</dbReference>
<keyword evidence="3 5" id="KW-0378">Hydrolase</keyword>
<evidence type="ECO:0000256" key="1">
    <source>
        <dbReference type="ARBA" id="ARBA00010716"/>
    </source>
</evidence>
<protein>
    <submittedName>
        <fullName evidence="7">N-acetylglucosamine-6-phosphate deacetylase</fullName>
        <ecNumber evidence="7">3.5.1.25</ecNumber>
    </submittedName>
</protein>
<sequence length="384" mass="40067">MSGARRVVGRDPATRRVLEVTVEDSVIAHVRPVAGSDDGGLPWICPGLIDLQVNGYHGHDVNGADVTADEVVELTRALARAGTTSYAPTIVTAAEADIFRSLRAITQARARDEHTQAAIPFVHVEGPHISPVDGPRGVHPAAEIRPPDVEEFRRWQQAAEGLVGIVTLSPHHAGAVPYTEALTRAGVVVAIGHTHATPDEVRAVVDAGARLSTHLGNGAHATITRHPNYIWTQLADNRLTATFIADGHHLPGDTLTAMVRAKGLERSVLVSDSVALAGLPPGEYVTPVGGAVILSADGRLAEAGTPYLAGAARSLTDGTAEICRLTGLGLGDALRLATANPGRFVPGRGRLAPGAPADLLLFDHADGDGSLRLRQVVAGGRVLE</sequence>
<dbReference type="Gene3D" id="2.30.40.10">
    <property type="entry name" value="Urease, subunit C, domain 1"/>
    <property type="match status" value="1"/>
</dbReference>
<comment type="similarity">
    <text evidence="1 5">Belongs to the metallo-dependent hydrolases superfamily. NagA family.</text>
</comment>
<name>A0ABW4FNC4_9PSEU</name>
<dbReference type="InterPro" id="IPR011059">
    <property type="entry name" value="Metal-dep_hydrolase_composite"/>
</dbReference>
<evidence type="ECO:0000256" key="3">
    <source>
        <dbReference type="ARBA" id="ARBA00022801"/>
    </source>
</evidence>
<dbReference type="EMBL" id="JBHUCP010000012">
    <property type="protein sequence ID" value="MFD1531421.1"/>
    <property type="molecule type" value="Genomic_DNA"/>
</dbReference>
<keyword evidence="4 5" id="KW-0119">Carbohydrate metabolism</keyword>
<dbReference type="InterPro" id="IPR032466">
    <property type="entry name" value="Metal_Hydrolase"/>
</dbReference>
<evidence type="ECO:0000256" key="2">
    <source>
        <dbReference type="ARBA" id="ARBA00022723"/>
    </source>
</evidence>
<comment type="caution">
    <text evidence="7">The sequence shown here is derived from an EMBL/GenBank/DDBJ whole genome shotgun (WGS) entry which is preliminary data.</text>
</comment>
<dbReference type="Proteomes" id="UP001597145">
    <property type="component" value="Unassembled WGS sequence"/>
</dbReference>
<dbReference type="SUPFAM" id="SSF51556">
    <property type="entry name" value="Metallo-dependent hydrolases"/>
    <property type="match status" value="1"/>
</dbReference>
<dbReference type="PANTHER" id="PTHR11113:SF14">
    <property type="entry name" value="N-ACETYLGLUCOSAMINE-6-PHOSPHATE DEACETYLASE"/>
    <property type="match status" value="1"/>
</dbReference>
<gene>
    <name evidence="7" type="ORF">ACFSCY_18440</name>
</gene>
<proteinExistence type="inferred from homology"/>
<keyword evidence="8" id="KW-1185">Reference proteome</keyword>
<dbReference type="RefSeq" id="WP_343979016.1">
    <property type="nucleotide sequence ID" value="NZ_BAAAJG010000010.1"/>
</dbReference>
<dbReference type="PIRSF" id="PIRSF038994">
    <property type="entry name" value="NagA"/>
    <property type="match status" value="1"/>
</dbReference>
<organism evidence="7 8">
    <name type="scientific">Pseudonocardia aurantiaca</name>
    <dbReference type="NCBI Taxonomy" id="75290"/>
    <lineage>
        <taxon>Bacteria</taxon>
        <taxon>Bacillati</taxon>
        <taxon>Actinomycetota</taxon>
        <taxon>Actinomycetes</taxon>
        <taxon>Pseudonocardiales</taxon>
        <taxon>Pseudonocardiaceae</taxon>
        <taxon>Pseudonocardia</taxon>
    </lineage>
</organism>
<dbReference type="GO" id="GO:0008448">
    <property type="term" value="F:N-acetylglucosamine-6-phosphate deacetylase activity"/>
    <property type="evidence" value="ECO:0007669"/>
    <property type="project" value="UniProtKB-EC"/>
</dbReference>
<feature type="domain" description="Amidohydrolase-related" evidence="6">
    <location>
        <begin position="44"/>
        <end position="364"/>
    </location>
</feature>
<evidence type="ECO:0000313" key="8">
    <source>
        <dbReference type="Proteomes" id="UP001597145"/>
    </source>
</evidence>
<reference evidence="8" key="1">
    <citation type="journal article" date="2019" name="Int. J. Syst. Evol. Microbiol.">
        <title>The Global Catalogue of Microorganisms (GCM) 10K type strain sequencing project: providing services to taxonomists for standard genome sequencing and annotation.</title>
        <authorList>
            <consortium name="The Broad Institute Genomics Platform"/>
            <consortium name="The Broad Institute Genome Sequencing Center for Infectious Disease"/>
            <person name="Wu L."/>
            <person name="Ma J."/>
        </authorList>
    </citation>
    <scope>NUCLEOTIDE SEQUENCE [LARGE SCALE GENOMIC DNA]</scope>
    <source>
        <strain evidence="8">JCM 12165</strain>
    </source>
</reference>
<dbReference type="EC" id="3.5.1.25" evidence="7"/>
<evidence type="ECO:0000259" key="6">
    <source>
        <dbReference type="Pfam" id="PF01979"/>
    </source>
</evidence>
<dbReference type="Gene3D" id="3.20.20.140">
    <property type="entry name" value="Metal-dependent hydrolases"/>
    <property type="match status" value="1"/>
</dbReference>